<evidence type="ECO:0000256" key="3">
    <source>
        <dbReference type="ARBA" id="ARBA00022692"/>
    </source>
</evidence>
<dbReference type="CDD" id="cd17473">
    <property type="entry name" value="MFS_arabinose_efflux_permease_like"/>
    <property type="match status" value="1"/>
</dbReference>
<dbReference type="InterPro" id="IPR036259">
    <property type="entry name" value="MFS_trans_sf"/>
</dbReference>
<evidence type="ECO:0000256" key="5">
    <source>
        <dbReference type="ARBA" id="ARBA00023136"/>
    </source>
</evidence>
<gene>
    <name evidence="9" type="ORF">ACFO0U_10980</name>
</gene>
<reference evidence="10" key="1">
    <citation type="journal article" date="2019" name="Int. J. Syst. Evol. Microbiol.">
        <title>The Global Catalogue of Microorganisms (GCM) 10K type strain sequencing project: providing services to taxonomists for standard genome sequencing and annotation.</title>
        <authorList>
            <consortium name="The Broad Institute Genomics Platform"/>
            <consortium name="The Broad Institute Genome Sequencing Center for Infectious Disease"/>
            <person name="Wu L."/>
            <person name="Ma J."/>
        </authorList>
    </citation>
    <scope>NUCLEOTIDE SEQUENCE [LARGE SCALE GENOMIC DNA]</scope>
    <source>
        <strain evidence="10">CGMCC 1.12121</strain>
    </source>
</reference>
<name>A0ABV9D2P8_9GAMM</name>
<keyword evidence="3 7" id="KW-0812">Transmembrane</keyword>
<dbReference type="PROSITE" id="PS50850">
    <property type="entry name" value="MFS"/>
    <property type="match status" value="1"/>
</dbReference>
<dbReference type="PANTHER" id="PTHR43124">
    <property type="entry name" value="PURINE EFFLUX PUMP PBUE"/>
    <property type="match status" value="1"/>
</dbReference>
<keyword evidence="5 7" id="KW-0472">Membrane</keyword>
<keyword evidence="4 7" id="KW-1133">Transmembrane helix</keyword>
<comment type="subcellular location">
    <subcellularLocation>
        <location evidence="1">Cell membrane</location>
        <topology evidence="1">Multi-pass membrane protein</topology>
    </subcellularLocation>
</comment>
<dbReference type="Gene3D" id="1.20.1250.20">
    <property type="entry name" value="MFS general substrate transporter like domains"/>
    <property type="match status" value="1"/>
</dbReference>
<dbReference type="EMBL" id="JBHSEU010000019">
    <property type="protein sequence ID" value="MFC4539302.1"/>
    <property type="molecule type" value="Genomic_DNA"/>
</dbReference>
<feature type="transmembrane region" description="Helical" evidence="7">
    <location>
        <begin position="234"/>
        <end position="254"/>
    </location>
</feature>
<protein>
    <submittedName>
        <fullName evidence="9">MFS transporter</fullName>
    </submittedName>
</protein>
<evidence type="ECO:0000256" key="7">
    <source>
        <dbReference type="SAM" id="Phobius"/>
    </source>
</evidence>
<organism evidence="9 10">
    <name type="scientific">Chromohalobacter sarecensis</name>
    <dbReference type="NCBI Taxonomy" id="245294"/>
    <lineage>
        <taxon>Bacteria</taxon>
        <taxon>Pseudomonadati</taxon>
        <taxon>Pseudomonadota</taxon>
        <taxon>Gammaproteobacteria</taxon>
        <taxon>Oceanospirillales</taxon>
        <taxon>Halomonadaceae</taxon>
        <taxon>Chromohalobacter</taxon>
    </lineage>
</organism>
<evidence type="ECO:0000259" key="8">
    <source>
        <dbReference type="PROSITE" id="PS50850"/>
    </source>
</evidence>
<evidence type="ECO:0000313" key="9">
    <source>
        <dbReference type="EMBL" id="MFC4539302.1"/>
    </source>
</evidence>
<feature type="coiled-coil region" evidence="6">
    <location>
        <begin position="394"/>
        <end position="421"/>
    </location>
</feature>
<keyword evidence="6" id="KW-0175">Coiled coil</keyword>
<comment type="caution">
    <text evidence="9">The sequence shown here is derived from an EMBL/GenBank/DDBJ whole genome shotgun (WGS) entry which is preliminary data.</text>
</comment>
<proteinExistence type="predicted"/>
<sequence>MLKYAILSVSLITVMAGAMIAPAIASIAAAFPNASSFQISLLTSLHAGLVVPFSFISGYLVRYIPKKNILIVSLILYLIGGIGGSLSDSMWFMLATRVVLGISIGLMIPLSITLISDYYEGEERTRTLGLQSAATNLGGIIAIVVSGFLAAQGWRYSFLAYGLAILALVLVFFFLPRKAPAKSAEGEAEESNFDARVFLLAIYMILTFVVFFGIPSNMSLFLSEIDITNTVVNGIIIAICSVGGFAGGMSVAFFRRVLKSFFVPLQVVYMAIGFVLIAFLNQYIVLLGLGVLILGFGYGSTVPVIFDGATKITTGAARSMATAILVSSIYLGQFISPIVLDEISKIFGNGSVYYSYSVMALALVFVAILMFVERGLHFSGLKRWLARSSSKHALSEISASNARLQERVDTLANQLDEVRRQQHSDSREQISLLKNMQESISQKKEYDNKGSY</sequence>
<feature type="transmembrane region" description="Helical" evidence="7">
    <location>
        <begin position="41"/>
        <end position="61"/>
    </location>
</feature>
<feature type="transmembrane region" description="Helical" evidence="7">
    <location>
        <begin position="68"/>
        <end position="86"/>
    </location>
</feature>
<evidence type="ECO:0000256" key="1">
    <source>
        <dbReference type="ARBA" id="ARBA00004651"/>
    </source>
</evidence>
<evidence type="ECO:0000256" key="4">
    <source>
        <dbReference type="ARBA" id="ARBA00022989"/>
    </source>
</evidence>
<feature type="transmembrane region" description="Helical" evidence="7">
    <location>
        <begin position="261"/>
        <end position="280"/>
    </location>
</feature>
<dbReference type="SUPFAM" id="SSF103473">
    <property type="entry name" value="MFS general substrate transporter"/>
    <property type="match status" value="1"/>
</dbReference>
<dbReference type="Proteomes" id="UP001596030">
    <property type="component" value="Unassembled WGS sequence"/>
</dbReference>
<feature type="transmembrane region" description="Helical" evidence="7">
    <location>
        <begin position="128"/>
        <end position="150"/>
    </location>
</feature>
<feature type="transmembrane region" description="Helical" evidence="7">
    <location>
        <begin position="286"/>
        <end position="309"/>
    </location>
</feature>
<dbReference type="Pfam" id="PF07690">
    <property type="entry name" value="MFS_1"/>
    <property type="match status" value="1"/>
</dbReference>
<feature type="transmembrane region" description="Helical" evidence="7">
    <location>
        <begin position="197"/>
        <end position="214"/>
    </location>
</feature>
<feature type="transmembrane region" description="Helical" evidence="7">
    <location>
        <begin position="92"/>
        <end position="116"/>
    </location>
</feature>
<keyword evidence="10" id="KW-1185">Reference proteome</keyword>
<feature type="transmembrane region" description="Helical" evidence="7">
    <location>
        <begin position="321"/>
        <end position="340"/>
    </location>
</feature>
<evidence type="ECO:0000256" key="2">
    <source>
        <dbReference type="ARBA" id="ARBA00022475"/>
    </source>
</evidence>
<dbReference type="InterPro" id="IPR020846">
    <property type="entry name" value="MFS_dom"/>
</dbReference>
<dbReference type="InterPro" id="IPR050189">
    <property type="entry name" value="MFS_Efflux_Transporters"/>
</dbReference>
<dbReference type="RefSeq" id="WP_246976412.1">
    <property type="nucleotide sequence ID" value="NZ_JAKGAN010000011.1"/>
</dbReference>
<accession>A0ABV9D2P8</accession>
<evidence type="ECO:0000313" key="10">
    <source>
        <dbReference type="Proteomes" id="UP001596030"/>
    </source>
</evidence>
<feature type="domain" description="Major facilitator superfamily (MFS) profile" evidence="8">
    <location>
        <begin position="1"/>
        <end position="375"/>
    </location>
</feature>
<evidence type="ECO:0000256" key="6">
    <source>
        <dbReference type="SAM" id="Coils"/>
    </source>
</evidence>
<feature type="transmembrane region" description="Helical" evidence="7">
    <location>
        <begin position="156"/>
        <end position="176"/>
    </location>
</feature>
<feature type="transmembrane region" description="Helical" evidence="7">
    <location>
        <begin position="352"/>
        <end position="372"/>
    </location>
</feature>
<keyword evidence="2" id="KW-1003">Cell membrane</keyword>
<dbReference type="InterPro" id="IPR011701">
    <property type="entry name" value="MFS"/>
</dbReference>
<dbReference type="PANTHER" id="PTHR43124:SF3">
    <property type="entry name" value="CHLORAMPHENICOL EFFLUX PUMP RV0191"/>
    <property type="match status" value="1"/>
</dbReference>